<dbReference type="Proteomes" id="UP000305067">
    <property type="component" value="Unassembled WGS sequence"/>
</dbReference>
<sequence length="485" mass="55377">MASRRPPVFLGIEQVPPEIWIHMFSLAHVEDLDFYHPRQTPWPASQVCRQWRVTAHSCPSVVEHHHAGFRTRPPRWRPVEENPAAYENPDALFIPRYRVTYAIAKCLERSGQHPLRIRLKKCVEEDLIWLLKFLWPHHARFAAFAMQMNLPPGLPHDYTARLNAPMVELFRDAPSLTSLRLVNPPSWEAEVDAQDEFSWTNIREASLTSIPKITSFTALMNRVHNVTVLPCSHCVGSHIRQELSKIPYLLPHLAVLFWENFSDILSVITAPRLEALFLLEDPKPEDMIAFITRSKCDIQHLYIEYFRQEAFVDVLDHMPNMCVLAVSASIFDTLSKTLSHLCGNHLGAREGSTQAGNSNISHRRFPNLQALWLDGEQELMSSIADFLELRWPASESAPLHKDFGSFDAVAEREVASERPQLRILAWPKSTKSDLVVTSGRVDLDIGILKRWSISGQGQPESLLDRDWTGLSPGFRQIVQGLYCLP</sequence>
<evidence type="ECO:0000313" key="2">
    <source>
        <dbReference type="Proteomes" id="UP000305067"/>
    </source>
</evidence>
<proteinExistence type="predicted"/>
<organism evidence="1 2">
    <name type="scientific">Pterulicium gracile</name>
    <dbReference type="NCBI Taxonomy" id="1884261"/>
    <lineage>
        <taxon>Eukaryota</taxon>
        <taxon>Fungi</taxon>
        <taxon>Dikarya</taxon>
        <taxon>Basidiomycota</taxon>
        <taxon>Agaricomycotina</taxon>
        <taxon>Agaricomycetes</taxon>
        <taxon>Agaricomycetidae</taxon>
        <taxon>Agaricales</taxon>
        <taxon>Pleurotineae</taxon>
        <taxon>Pterulaceae</taxon>
        <taxon>Pterulicium</taxon>
    </lineage>
</organism>
<dbReference type="InterPro" id="IPR032675">
    <property type="entry name" value="LRR_dom_sf"/>
</dbReference>
<dbReference type="Gene3D" id="3.80.10.10">
    <property type="entry name" value="Ribonuclease Inhibitor"/>
    <property type="match status" value="1"/>
</dbReference>
<keyword evidence="2" id="KW-1185">Reference proteome</keyword>
<dbReference type="EMBL" id="ML178820">
    <property type="protein sequence ID" value="TFL03397.1"/>
    <property type="molecule type" value="Genomic_DNA"/>
</dbReference>
<accession>A0A5C3QP93</accession>
<gene>
    <name evidence="1" type="ORF">BDV98DRAFT_581373</name>
</gene>
<dbReference type="AlphaFoldDB" id="A0A5C3QP93"/>
<evidence type="ECO:0008006" key="3">
    <source>
        <dbReference type="Google" id="ProtNLM"/>
    </source>
</evidence>
<reference evidence="1 2" key="1">
    <citation type="journal article" date="2019" name="Nat. Ecol. Evol.">
        <title>Megaphylogeny resolves global patterns of mushroom evolution.</title>
        <authorList>
            <person name="Varga T."/>
            <person name="Krizsan K."/>
            <person name="Foldi C."/>
            <person name="Dima B."/>
            <person name="Sanchez-Garcia M."/>
            <person name="Sanchez-Ramirez S."/>
            <person name="Szollosi G.J."/>
            <person name="Szarkandi J.G."/>
            <person name="Papp V."/>
            <person name="Albert L."/>
            <person name="Andreopoulos W."/>
            <person name="Angelini C."/>
            <person name="Antonin V."/>
            <person name="Barry K.W."/>
            <person name="Bougher N.L."/>
            <person name="Buchanan P."/>
            <person name="Buyck B."/>
            <person name="Bense V."/>
            <person name="Catcheside P."/>
            <person name="Chovatia M."/>
            <person name="Cooper J."/>
            <person name="Damon W."/>
            <person name="Desjardin D."/>
            <person name="Finy P."/>
            <person name="Geml J."/>
            <person name="Haridas S."/>
            <person name="Hughes K."/>
            <person name="Justo A."/>
            <person name="Karasinski D."/>
            <person name="Kautmanova I."/>
            <person name="Kiss B."/>
            <person name="Kocsube S."/>
            <person name="Kotiranta H."/>
            <person name="LaButti K.M."/>
            <person name="Lechner B.E."/>
            <person name="Liimatainen K."/>
            <person name="Lipzen A."/>
            <person name="Lukacs Z."/>
            <person name="Mihaltcheva S."/>
            <person name="Morgado L.N."/>
            <person name="Niskanen T."/>
            <person name="Noordeloos M.E."/>
            <person name="Ohm R.A."/>
            <person name="Ortiz-Santana B."/>
            <person name="Ovrebo C."/>
            <person name="Racz N."/>
            <person name="Riley R."/>
            <person name="Savchenko A."/>
            <person name="Shiryaev A."/>
            <person name="Soop K."/>
            <person name="Spirin V."/>
            <person name="Szebenyi C."/>
            <person name="Tomsovsky M."/>
            <person name="Tulloss R.E."/>
            <person name="Uehling J."/>
            <person name="Grigoriev I.V."/>
            <person name="Vagvolgyi C."/>
            <person name="Papp T."/>
            <person name="Martin F.M."/>
            <person name="Miettinen O."/>
            <person name="Hibbett D.S."/>
            <person name="Nagy L.G."/>
        </authorList>
    </citation>
    <scope>NUCLEOTIDE SEQUENCE [LARGE SCALE GENOMIC DNA]</scope>
    <source>
        <strain evidence="1 2">CBS 309.79</strain>
    </source>
</reference>
<name>A0A5C3QP93_9AGAR</name>
<protein>
    <recommendedName>
        <fullName evidence="3">F-box domain-containing protein</fullName>
    </recommendedName>
</protein>
<evidence type="ECO:0000313" key="1">
    <source>
        <dbReference type="EMBL" id="TFL03397.1"/>
    </source>
</evidence>
<dbReference type="OrthoDB" id="3221235at2759"/>